<sequence length="310" mass="35307">MKYICSGNIMLDTVKYPDGTTSGTHIGGPAIFAYAGIKLWDDDCQMLTNVGSDYDEYYGQWMRQNSATYQGITVMSDFCTHHYLTYHDDGTYDWEYVHGAHKGAINMGFLEMHPYQFEAACDQDSVLYFPISLENHTFWDQLLEVKRKKKFTFMWEIGATSAVPENLERIRQICSQIEMFSINYPEAKVLFGVDTEEEVLRGMKSLGVPFSIMRIGKRGMYTIEGQNHWLIDSILMDQVDATGCGNCSTGAAMYAYHKTKDPVMAGIMANISAGYNVMQYGPCKDLAAVRKEAEQLAQKTYQQYRERYGL</sequence>
<proteinExistence type="predicted"/>
<dbReference type="PANTHER" id="PTHR47098">
    <property type="entry name" value="PROTEIN MAK32"/>
    <property type="match status" value="1"/>
</dbReference>
<evidence type="ECO:0000313" key="2">
    <source>
        <dbReference type="EMBL" id="SCJ91622.1"/>
    </source>
</evidence>
<dbReference type="InterPro" id="IPR011611">
    <property type="entry name" value="PfkB_dom"/>
</dbReference>
<accession>A0A1C6KBC0</accession>
<dbReference type="InterPro" id="IPR029056">
    <property type="entry name" value="Ribokinase-like"/>
</dbReference>
<organism evidence="2">
    <name type="scientific">uncultured Anaerotruncus sp</name>
    <dbReference type="NCBI Taxonomy" id="905011"/>
    <lineage>
        <taxon>Bacteria</taxon>
        <taxon>Bacillati</taxon>
        <taxon>Bacillota</taxon>
        <taxon>Clostridia</taxon>
        <taxon>Eubacteriales</taxon>
        <taxon>Oscillospiraceae</taxon>
        <taxon>Anaerotruncus</taxon>
        <taxon>environmental samples</taxon>
    </lineage>
</organism>
<dbReference type="PANTHER" id="PTHR47098:SF2">
    <property type="entry name" value="PROTEIN MAK32"/>
    <property type="match status" value="1"/>
</dbReference>
<dbReference type="EMBL" id="FMHG01000006">
    <property type="protein sequence ID" value="SCJ91622.1"/>
    <property type="molecule type" value="Genomic_DNA"/>
</dbReference>
<keyword evidence="2" id="KW-0808">Transferase</keyword>
<dbReference type="Pfam" id="PF00294">
    <property type="entry name" value="PfkB"/>
    <property type="match status" value="1"/>
</dbReference>
<dbReference type="GO" id="GO:0016301">
    <property type="term" value="F:kinase activity"/>
    <property type="evidence" value="ECO:0007669"/>
    <property type="project" value="UniProtKB-KW"/>
</dbReference>
<feature type="domain" description="Carbohydrate kinase PfkB" evidence="1">
    <location>
        <begin position="114"/>
        <end position="284"/>
    </location>
</feature>
<dbReference type="AlphaFoldDB" id="A0A1C6KBC0"/>
<evidence type="ECO:0000259" key="1">
    <source>
        <dbReference type="Pfam" id="PF00294"/>
    </source>
</evidence>
<name>A0A1C6KBC0_9FIRM</name>
<reference evidence="2" key="1">
    <citation type="submission" date="2015-09" db="EMBL/GenBank/DDBJ databases">
        <authorList>
            <consortium name="Pathogen Informatics"/>
        </authorList>
    </citation>
    <scope>NUCLEOTIDE SEQUENCE</scope>
    <source>
        <strain evidence="2">2789STDY5834896</strain>
    </source>
</reference>
<dbReference type="Gene3D" id="3.40.1190.20">
    <property type="match status" value="1"/>
</dbReference>
<protein>
    <submittedName>
        <fullName evidence="2">Ribokinase</fullName>
    </submittedName>
</protein>
<keyword evidence="2" id="KW-0418">Kinase</keyword>
<gene>
    <name evidence="2" type="ORF">SAMEA3545359_02856</name>
</gene>
<dbReference type="SUPFAM" id="SSF53613">
    <property type="entry name" value="Ribokinase-like"/>
    <property type="match status" value="1"/>
</dbReference>